<accession>A0ABR2B5J0</accession>
<name>A0ABR2B5J0_9ROSI</name>
<feature type="region of interest" description="Disordered" evidence="1">
    <location>
        <begin position="1"/>
        <end position="87"/>
    </location>
</feature>
<comment type="caution">
    <text evidence="2">The sequence shown here is derived from an EMBL/GenBank/DDBJ whole genome shotgun (WGS) entry which is preliminary data.</text>
</comment>
<feature type="compositionally biased region" description="Basic and acidic residues" evidence="1">
    <location>
        <begin position="21"/>
        <end position="51"/>
    </location>
</feature>
<evidence type="ECO:0000313" key="2">
    <source>
        <dbReference type="EMBL" id="KAK8502124.1"/>
    </source>
</evidence>
<evidence type="ECO:0000313" key="3">
    <source>
        <dbReference type="Proteomes" id="UP001472677"/>
    </source>
</evidence>
<proteinExistence type="predicted"/>
<dbReference type="Proteomes" id="UP001472677">
    <property type="component" value="Unassembled WGS sequence"/>
</dbReference>
<sequence length="175" mass="19340">MTHEERMTLSSEPHVSLSNEPVHEEHISPSNEPIHEKHVSPSNESVHEERVPAATTAGRVHEDGESSATVHRHEDMQKDGNDSQGLAPGIGQQLIEVHVIQQIPSASVRRYSDRNTVSGVSIQGGSKQQLHNIQVVLADEGNLQCTHTVKESHMESTGGILKYDDVEKLWKLRVS</sequence>
<protein>
    <submittedName>
        <fullName evidence="2">Uncharacterized protein</fullName>
    </submittedName>
</protein>
<gene>
    <name evidence="2" type="ORF">V6N12_012574</name>
</gene>
<keyword evidence="3" id="KW-1185">Reference proteome</keyword>
<reference evidence="2 3" key="1">
    <citation type="journal article" date="2024" name="G3 (Bethesda)">
        <title>Genome assembly of Hibiscus sabdariffa L. provides insights into metabolisms of medicinal natural products.</title>
        <authorList>
            <person name="Kim T."/>
        </authorList>
    </citation>
    <scope>NUCLEOTIDE SEQUENCE [LARGE SCALE GENOMIC DNA]</scope>
    <source>
        <strain evidence="2">TK-2024</strain>
        <tissue evidence="2">Old leaves</tissue>
    </source>
</reference>
<feature type="compositionally biased region" description="Polar residues" evidence="1">
    <location>
        <begin position="8"/>
        <end position="19"/>
    </location>
</feature>
<organism evidence="2 3">
    <name type="scientific">Hibiscus sabdariffa</name>
    <name type="common">roselle</name>
    <dbReference type="NCBI Taxonomy" id="183260"/>
    <lineage>
        <taxon>Eukaryota</taxon>
        <taxon>Viridiplantae</taxon>
        <taxon>Streptophyta</taxon>
        <taxon>Embryophyta</taxon>
        <taxon>Tracheophyta</taxon>
        <taxon>Spermatophyta</taxon>
        <taxon>Magnoliopsida</taxon>
        <taxon>eudicotyledons</taxon>
        <taxon>Gunneridae</taxon>
        <taxon>Pentapetalae</taxon>
        <taxon>rosids</taxon>
        <taxon>malvids</taxon>
        <taxon>Malvales</taxon>
        <taxon>Malvaceae</taxon>
        <taxon>Malvoideae</taxon>
        <taxon>Hibiscus</taxon>
    </lineage>
</organism>
<dbReference type="EMBL" id="JBBPBM010000176">
    <property type="protein sequence ID" value="KAK8502124.1"/>
    <property type="molecule type" value="Genomic_DNA"/>
</dbReference>
<evidence type="ECO:0000256" key="1">
    <source>
        <dbReference type="SAM" id="MobiDB-lite"/>
    </source>
</evidence>
<feature type="compositionally biased region" description="Basic and acidic residues" evidence="1">
    <location>
        <begin position="71"/>
        <end position="81"/>
    </location>
</feature>